<dbReference type="InterPro" id="IPR052750">
    <property type="entry name" value="GH18_Chitinase"/>
</dbReference>
<dbReference type="RefSeq" id="WP_089221998.1">
    <property type="nucleotide sequence ID" value="NZ_FZOF01000001.1"/>
</dbReference>
<keyword evidence="1" id="KW-0732">Signal</keyword>
<keyword evidence="4" id="KW-1185">Reference proteome</keyword>
<dbReference type="InterPro" id="IPR017853">
    <property type="entry name" value="GH"/>
</dbReference>
<reference evidence="3 4" key="1">
    <citation type="submission" date="2017-06" db="EMBL/GenBank/DDBJ databases">
        <authorList>
            <person name="Kim H.J."/>
            <person name="Triplett B.A."/>
        </authorList>
    </citation>
    <scope>NUCLEOTIDE SEQUENCE [LARGE SCALE GENOMIC DNA]</scope>
    <source>
        <strain evidence="3 4">CGMCC 4.1858</strain>
    </source>
</reference>
<dbReference type="OrthoDB" id="99456at2"/>
<sequence>MKSRTAQLITGLVAVAVAATTASLLTGREPAGAPATRAPQGRQPAAEVVFTPYVDASRSTPYDMAGAARRTGADGFTLGFVTARGGCAPTWDGREGIAHGDLADRIAALRATGRDVRVSFGGADGTELAGACGDVDELASAYSDVIGRYRLTGVDFDVEGDDLADTAANTRRARAVARLQREAEREGRTLSVSFTLPAMPSGLTAEASALLADARHQGVRVDGVNIMAMEYGETYTGDMGRYAIQAATAAHRQLKALLDLPDAAAWRTLTVTPMVGVNDIEGEVFTLGDAAQLAAFARDKGLGGLSMWSADRDRACEDDPGSAAPTRCSGVDQPSLAFARALAEA</sequence>
<evidence type="ECO:0000259" key="2">
    <source>
        <dbReference type="PROSITE" id="PS51910"/>
    </source>
</evidence>
<dbReference type="Proteomes" id="UP000198280">
    <property type="component" value="Unassembled WGS sequence"/>
</dbReference>
<dbReference type="CDD" id="cd06543">
    <property type="entry name" value="GH18_PF-ChiA-like"/>
    <property type="match status" value="1"/>
</dbReference>
<feature type="chain" id="PRO_5039383625" evidence="1">
    <location>
        <begin position="19"/>
        <end position="345"/>
    </location>
</feature>
<organism evidence="3 4">
    <name type="scientific">Actinacidiphila glaucinigra</name>
    <dbReference type="NCBI Taxonomy" id="235986"/>
    <lineage>
        <taxon>Bacteria</taxon>
        <taxon>Bacillati</taxon>
        <taxon>Actinomycetota</taxon>
        <taxon>Actinomycetes</taxon>
        <taxon>Kitasatosporales</taxon>
        <taxon>Streptomycetaceae</taxon>
        <taxon>Actinacidiphila</taxon>
    </lineage>
</organism>
<dbReference type="PANTHER" id="PTHR42976">
    <property type="entry name" value="BIFUNCTIONAL CHITINASE/LYSOZYME-RELATED"/>
    <property type="match status" value="1"/>
</dbReference>
<proteinExistence type="predicted"/>
<feature type="signal peptide" evidence="1">
    <location>
        <begin position="1"/>
        <end position="18"/>
    </location>
</feature>
<evidence type="ECO:0000256" key="1">
    <source>
        <dbReference type="SAM" id="SignalP"/>
    </source>
</evidence>
<gene>
    <name evidence="3" type="ORF">SAMN05216252_101626</name>
</gene>
<dbReference type="SUPFAM" id="SSF51445">
    <property type="entry name" value="(Trans)glycosidases"/>
    <property type="match status" value="1"/>
</dbReference>
<dbReference type="PROSITE" id="PS51910">
    <property type="entry name" value="GH18_2"/>
    <property type="match status" value="1"/>
</dbReference>
<accession>A0A238ZWQ9</accession>
<dbReference type="AlphaFoldDB" id="A0A238ZWQ9"/>
<dbReference type="PANTHER" id="PTHR42976:SF1">
    <property type="entry name" value="GH18 DOMAIN-CONTAINING PROTEIN-RELATED"/>
    <property type="match status" value="1"/>
</dbReference>
<name>A0A238ZWQ9_9ACTN</name>
<dbReference type="Gene3D" id="3.20.20.80">
    <property type="entry name" value="Glycosidases"/>
    <property type="match status" value="1"/>
</dbReference>
<dbReference type="EMBL" id="FZOF01000001">
    <property type="protein sequence ID" value="SNR87805.1"/>
    <property type="molecule type" value="Genomic_DNA"/>
</dbReference>
<dbReference type="GO" id="GO:0005975">
    <property type="term" value="P:carbohydrate metabolic process"/>
    <property type="evidence" value="ECO:0007669"/>
    <property type="project" value="InterPro"/>
</dbReference>
<feature type="domain" description="GH18" evidence="2">
    <location>
        <begin position="48"/>
        <end position="345"/>
    </location>
</feature>
<evidence type="ECO:0000313" key="3">
    <source>
        <dbReference type="EMBL" id="SNR87805.1"/>
    </source>
</evidence>
<protein>
    <submittedName>
        <fullName evidence="3">Chitinase</fullName>
    </submittedName>
</protein>
<evidence type="ECO:0000313" key="4">
    <source>
        <dbReference type="Proteomes" id="UP000198280"/>
    </source>
</evidence>
<dbReference type="InterPro" id="IPR001223">
    <property type="entry name" value="Glyco_hydro18_cat"/>
</dbReference>